<dbReference type="Pfam" id="PF04198">
    <property type="entry name" value="Sugar-bind"/>
    <property type="match status" value="1"/>
</dbReference>
<dbReference type="Gene3D" id="3.40.50.1360">
    <property type="match status" value="1"/>
</dbReference>
<dbReference type="EMBL" id="CP006569">
    <property type="protein sequence ID" value="AHF78710.1"/>
    <property type="molecule type" value="Genomic_DNA"/>
</dbReference>
<dbReference type="OrthoDB" id="8339232at2"/>
<comment type="similarity">
    <text evidence="1">Belongs to the SorC transcriptional regulatory family.</text>
</comment>
<evidence type="ECO:0000256" key="1">
    <source>
        <dbReference type="ARBA" id="ARBA00010466"/>
    </source>
</evidence>
<reference evidence="7 8" key="1">
    <citation type="journal article" date="2014" name="Genome Biol. Evol.">
        <title>Genome degeneration and adaptation in a nascent stage of symbiosis.</title>
        <authorList>
            <person name="Oakeson K.F."/>
            <person name="Gil R."/>
            <person name="Clayton A.L."/>
            <person name="Dunn D.M."/>
            <person name="von Niederhausern A.C."/>
            <person name="Hamil C."/>
            <person name="Aoyagi A."/>
            <person name="Duval B."/>
            <person name="Baca A."/>
            <person name="Silva F.J."/>
            <person name="Vallier A."/>
            <person name="Jackson D.G."/>
            <person name="Latorre A."/>
            <person name="Weiss R.B."/>
            <person name="Heddi A."/>
            <person name="Moya A."/>
            <person name="Dale C."/>
        </authorList>
    </citation>
    <scope>NUCLEOTIDE SEQUENCE [LARGE SCALE GENOMIC DNA]</scope>
    <source>
        <strain evidence="7 8">HS1</strain>
    </source>
</reference>
<evidence type="ECO:0000259" key="5">
    <source>
        <dbReference type="Pfam" id="PF04198"/>
    </source>
</evidence>
<dbReference type="InterPro" id="IPR051054">
    <property type="entry name" value="SorC_transcr_regulators"/>
</dbReference>
<dbReference type="KEGG" id="sod:Sant_3730"/>
<gene>
    <name evidence="7" type="ORF">Sant_3730</name>
</gene>
<sequence length="329" mass="35079">MDNENELLSFNGSRQVYRVLVMYYQDGRKQSEIAAATGLSVTTVNRMIRQGRESGMVEITITSPFLSAHQLEKDLARAGGLSEAVVAPNVTRADDAELRVVGAAAAAFLLSRLRDGDVIAITGGKGVSALVEALAPARKYQVEVVPALGCVQGKHYTDVNHVASEMAARLGGRAWQIHAPLFADTPSQREWLMGISGVDQVLQKAREATLAVVGLGSIFSNSSSYYDLNLTAREASDSIETSGARSELLAWLLDETGRPARFADNQRLVGLTLPELQRIPFSFAVAAGSNKIDPIHCALRGGYLKGLVTDEATAAGVIDQFGTSGGHHG</sequence>
<dbReference type="Pfam" id="PF08281">
    <property type="entry name" value="Sigma70_r4_2"/>
    <property type="match status" value="1"/>
</dbReference>
<dbReference type="HOGENOM" id="CLU_054506_1_1_6"/>
<keyword evidence="3" id="KW-0238">DNA-binding</keyword>
<feature type="domain" description="RNA polymerase sigma factor 70 region 4 type 2" evidence="6">
    <location>
        <begin position="18"/>
        <end position="53"/>
    </location>
</feature>
<dbReference type="GO" id="GO:0006352">
    <property type="term" value="P:DNA-templated transcription initiation"/>
    <property type="evidence" value="ECO:0007669"/>
    <property type="project" value="InterPro"/>
</dbReference>
<keyword evidence="4" id="KW-0804">Transcription</keyword>
<keyword evidence="2" id="KW-0805">Transcription regulation</keyword>
<dbReference type="GO" id="GO:0003677">
    <property type="term" value="F:DNA binding"/>
    <property type="evidence" value="ECO:0007669"/>
    <property type="project" value="UniProtKB-KW"/>
</dbReference>
<evidence type="ECO:0000256" key="3">
    <source>
        <dbReference type="ARBA" id="ARBA00023125"/>
    </source>
</evidence>
<evidence type="ECO:0000259" key="6">
    <source>
        <dbReference type="Pfam" id="PF08281"/>
    </source>
</evidence>
<dbReference type="PANTHER" id="PTHR34294:SF1">
    <property type="entry name" value="TRANSCRIPTIONAL REGULATOR LSRR"/>
    <property type="match status" value="1"/>
</dbReference>
<accession>W0I2K4</accession>
<protein>
    <submittedName>
        <fullName evidence="7">Transcriptional regulator, DeoR family</fullName>
    </submittedName>
</protein>
<keyword evidence="8" id="KW-1185">Reference proteome</keyword>
<dbReference type="InterPro" id="IPR013324">
    <property type="entry name" value="RNA_pol_sigma_r3/r4-like"/>
</dbReference>
<evidence type="ECO:0000256" key="4">
    <source>
        <dbReference type="ARBA" id="ARBA00023163"/>
    </source>
</evidence>
<dbReference type="InterPro" id="IPR037171">
    <property type="entry name" value="NagB/RpiA_transferase-like"/>
</dbReference>
<evidence type="ECO:0000256" key="2">
    <source>
        <dbReference type="ARBA" id="ARBA00023015"/>
    </source>
</evidence>
<organism evidence="7 8">
    <name type="scientific">Sodalis praecaptivus</name>
    <dbReference type="NCBI Taxonomy" id="1239307"/>
    <lineage>
        <taxon>Bacteria</taxon>
        <taxon>Pseudomonadati</taxon>
        <taxon>Pseudomonadota</taxon>
        <taxon>Gammaproteobacteria</taxon>
        <taxon>Enterobacterales</taxon>
        <taxon>Bruguierivoracaceae</taxon>
        <taxon>Sodalis</taxon>
    </lineage>
</organism>
<evidence type="ECO:0000313" key="8">
    <source>
        <dbReference type="Proteomes" id="UP000019028"/>
    </source>
</evidence>
<dbReference type="Gene3D" id="1.10.10.60">
    <property type="entry name" value="Homeodomain-like"/>
    <property type="match status" value="1"/>
</dbReference>
<dbReference type="SUPFAM" id="SSF100950">
    <property type="entry name" value="NagB/RpiA/CoA transferase-like"/>
    <property type="match status" value="1"/>
</dbReference>
<feature type="domain" description="Sugar-binding" evidence="5">
    <location>
        <begin position="65"/>
        <end position="318"/>
    </location>
</feature>
<dbReference type="InterPro" id="IPR007324">
    <property type="entry name" value="Sugar-bd_dom_put"/>
</dbReference>
<proteinExistence type="inferred from homology"/>
<dbReference type="RefSeq" id="WP_081730486.1">
    <property type="nucleotide sequence ID" value="NZ_CP006569.1"/>
</dbReference>
<dbReference type="PANTHER" id="PTHR34294">
    <property type="entry name" value="TRANSCRIPTIONAL REGULATOR-RELATED"/>
    <property type="match status" value="1"/>
</dbReference>
<dbReference type="SUPFAM" id="SSF88659">
    <property type="entry name" value="Sigma3 and sigma4 domains of RNA polymerase sigma factors"/>
    <property type="match status" value="1"/>
</dbReference>
<dbReference type="GO" id="GO:0030246">
    <property type="term" value="F:carbohydrate binding"/>
    <property type="evidence" value="ECO:0007669"/>
    <property type="project" value="InterPro"/>
</dbReference>
<dbReference type="AlphaFoldDB" id="W0I2K4"/>
<evidence type="ECO:0000313" key="7">
    <source>
        <dbReference type="EMBL" id="AHF78710.1"/>
    </source>
</evidence>
<dbReference type="GO" id="GO:0016987">
    <property type="term" value="F:sigma factor activity"/>
    <property type="evidence" value="ECO:0007669"/>
    <property type="project" value="InterPro"/>
</dbReference>
<dbReference type="Proteomes" id="UP000019028">
    <property type="component" value="Chromosome"/>
</dbReference>
<name>W0I2K4_9GAMM</name>
<dbReference type="PATRIC" id="fig|1239307.3.peg.4130"/>
<dbReference type="InterPro" id="IPR013249">
    <property type="entry name" value="RNA_pol_sigma70_r4_t2"/>
</dbReference>